<name>A0A453DD62_AEGTS</name>
<reference evidence="3" key="1">
    <citation type="journal article" date="2014" name="Science">
        <title>Ancient hybridizations among the ancestral genomes of bread wheat.</title>
        <authorList>
            <consortium name="International Wheat Genome Sequencing Consortium,"/>
            <person name="Marcussen T."/>
            <person name="Sandve S.R."/>
            <person name="Heier L."/>
            <person name="Spannagl M."/>
            <person name="Pfeifer M."/>
            <person name="Jakobsen K.S."/>
            <person name="Wulff B.B."/>
            <person name="Steuernagel B."/>
            <person name="Mayer K.F."/>
            <person name="Olsen O.A."/>
        </authorList>
    </citation>
    <scope>NUCLEOTIDE SEQUENCE [LARGE SCALE GENOMIC DNA]</scope>
    <source>
        <strain evidence="3">cv. AL8/78</strain>
    </source>
</reference>
<evidence type="ECO:0000313" key="2">
    <source>
        <dbReference type="EnsemblPlants" id="AET2Gv21196200.1"/>
    </source>
</evidence>
<dbReference type="Pfam" id="PF00078">
    <property type="entry name" value="RVT_1"/>
    <property type="match status" value="1"/>
</dbReference>
<accession>A0A453DD62</accession>
<organism evidence="2 3">
    <name type="scientific">Aegilops tauschii subsp. strangulata</name>
    <name type="common">Goatgrass</name>
    <dbReference type="NCBI Taxonomy" id="200361"/>
    <lineage>
        <taxon>Eukaryota</taxon>
        <taxon>Viridiplantae</taxon>
        <taxon>Streptophyta</taxon>
        <taxon>Embryophyta</taxon>
        <taxon>Tracheophyta</taxon>
        <taxon>Spermatophyta</taxon>
        <taxon>Magnoliopsida</taxon>
        <taxon>Liliopsida</taxon>
        <taxon>Poales</taxon>
        <taxon>Poaceae</taxon>
        <taxon>BOP clade</taxon>
        <taxon>Pooideae</taxon>
        <taxon>Triticodae</taxon>
        <taxon>Triticeae</taxon>
        <taxon>Triticinae</taxon>
        <taxon>Aegilops</taxon>
    </lineage>
</organism>
<dbReference type="PANTHER" id="PTHR33116">
    <property type="entry name" value="REVERSE TRANSCRIPTASE ZINC-BINDING DOMAIN-CONTAINING PROTEIN-RELATED-RELATED"/>
    <property type="match status" value="1"/>
</dbReference>
<dbReference type="InterPro" id="IPR000477">
    <property type="entry name" value="RT_dom"/>
</dbReference>
<reference evidence="2" key="3">
    <citation type="journal article" date="2017" name="Nature">
        <title>Genome sequence of the progenitor of the wheat D genome Aegilops tauschii.</title>
        <authorList>
            <person name="Luo M.C."/>
            <person name="Gu Y.Q."/>
            <person name="Puiu D."/>
            <person name="Wang H."/>
            <person name="Twardziok S.O."/>
            <person name="Deal K.R."/>
            <person name="Huo N."/>
            <person name="Zhu T."/>
            <person name="Wang L."/>
            <person name="Wang Y."/>
            <person name="McGuire P.E."/>
            <person name="Liu S."/>
            <person name="Long H."/>
            <person name="Ramasamy R.K."/>
            <person name="Rodriguez J.C."/>
            <person name="Van S.L."/>
            <person name="Yuan L."/>
            <person name="Wang Z."/>
            <person name="Xia Z."/>
            <person name="Xiao L."/>
            <person name="Anderson O.D."/>
            <person name="Ouyang S."/>
            <person name="Liang Y."/>
            <person name="Zimin A.V."/>
            <person name="Pertea G."/>
            <person name="Qi P."/>
            <person name="Bennetzen J.L."/>
            <person name="Dai X."/>
            <person name="Dawson M.W."/>
            <person name="Muller H.G."/>
            <person name="Kugler K."/>
            <person name="Rivarola-Duarte L."/>
            <person name="Spannagl M."/>
            <person name="Mayer K.F.X."/>
            <person name="Lu F.H."/>
            <person name="Bevan M.W."/>
            <person name="Leroy P."/>
            <person name="Li P."/>
            <person name="You F.M."/>
            <person name="Sun Q."/>
            <person name="Liu Z."/>
            <person name="Lyons E."/>
            <person name="Wicker T."/>
            <person name="Salzberg S.L."/>
            <person name="Devos K.M."/>
            <person name="Dvorak J."/>
        </authorList>
    </citation>
    <scope>NUCLEOTIDE SEQUENCE [LARGE SCALE GENOMIC DNA]</scope>
    <source>
        <strain evidence="2">cv. AL8/78</strain>
    </source>
</reference>
<dbReference type="STRING" id="200361.A0A453DD62"/>
<reference evidence="2" key="4">
    <citation type="submission" date="2019-03" db="UniProtKB">
        <authorList>
            <consortium name="EnsemblPlants"/>
        </authorList>
    </citation>
    <scope>IDENTIFICATION</scope>
</reference>
<sequence>MMCRLGFRREWVDLIMKCVRSVRYQIKVNGDLTQQFCPSRGLRQGDLVSPYLFVLCAEGLSALPHDAEQRGNISGIKVCPRAPCVSHLFFADDSMLLIKANQQEAEALHEILQLYENCSGQCINVEKSALMFSPNTEVGVRTAVKNTLNITSEDWSENYLGLPVHVGRSRRKTFAYLKKNMCGRVYGWQEKLLAKESKEVLVKGVAQAIPTFAMSCFDLTKTSCTELNALLGRFWWSQQDKQNPMH</sequence>
<feature type="domain" description="Reverse transcriptase" evidence="1">
    <location>
        <begin position="17"/>
        <end position="162"/>
    </location>
</feature>
<keyword evidence="3" id="KW-1185">Reference proteome</keyword>
<reference evidence="2" key="5">
    <citation type="journal article" date="2021" name="G3 (Bethesda)">
        <title>Aegilops tauschii genome assembly Aet v5.0 features greater sequence contiguity and improved annotation.</title>
        <authorList>
            <person name="Wang L."/>
            <person name="Zhu T."/>
            <person name="Rodriguez J.C."/>
            <person name="Deal K.R."/>
            <person name="Dubcovsky J."/>
            <person name="McGuire P.E."/>
            <person name="Lux T."/>
            <person name="Spannagl M."/>
            <person name="Mayer K.F.X."/>
            <person name="Baldrich P."/>
            <person name="Meyers B.C."/>
            <person name="Huo N."/>
            <person name="Gu Y.Q."/>
            <person name="Zhou H."/>
            <person name="Devos K.M."/>
            <person name="Bennetzen J.L."/>
            <person name="Unver T."/>
            <person name="Budak H."/>
            <person name="Gulick P.J."/>
            <person name="Galiba G."/>
            <person name="Kalapos B."/>
            <person name="Nelson D.R."/>
            <person name="Li P."/>
            <person name="You F.M."/>
            <person name="Luo M.C."/>
            <person name="Dvorak J."/>
        </authorList>
    </citation>
    <scope>NUCLEOTIDE SEQUENCE [LARGE SCALE GENOMIC DNA]</scope>
    <source>
        <strain evidence="2">cv. AL8/78</strain>
    </source>
</reference>
<dbReference type="EnsemblPlants" id="AET2Gv21196200.1">
    <property type="protein sequence ID" value="AET2Gv21196200.1"/>
    <property type="gene ID" value="AET2Gv21196200"/>
</dbReference>
<dbReference type="AlphaFoldDB" id="A0A453DD62"/>
<dbReference type="PANTHER" id="PTHR33116:SF86">
    <property type="entry name" value="REVERSE TRANSCRIPTASE DOMAIN-CONTAINING PROTEIN"/>
    <property type="match status" value="1"/>
</dbReference>
<proteinExistence type="predicted"/>
<evidence type="ECO:0000259" key="1">
    <source>
        <dbReference type="Pfam" id="PF00078"/>
    </source>
</evidence>
<protein>
    <recommendedName>
        <fullName evidence="1">Reverse transcriptase domain-containing protein</fullName>
    </recommendedName>
</protein>
<dbReference type="Proteomes" id="UP000015105">
    <property type="component" value="Chromosome 2D"/>
</dbReference>
<dbReference type="Gramene" id="AET2Gv21196200.1">
    <property type="protein sequence ID" value="AET2Gv21196200.1"/>
    <property type="gene ID" value="AET2Gv21196200"/>
</dbReference>
<evidence type="ECO:0000313" key="3">
    <source>
        <dbReference type="Proteomes" id="UP000015105"/>
    </source>
</evidence>
<reference evidence="3" key="2">
    <citation type="journal article" date="2017" name="Nat. Plants">
        <title>The Aegilops tauschii genome reveals multiple impacts of transposons.</title>
        <authorList>
            <person name="Zhao G."/>
            <person name="Zou C."/>
            <person name="Li K."/>
            <person name="Wang K."/>
            <person name="Li T."/>
            <person name="Gao L."/>
            <person name="Zhang X."/>
            <person name="Wang H."/>
            <person name="Yang Z."/>
            <person name="Liu X."/>
            <person name="Jiang W."/>
            <person name="Mao L."/>
            <person name="Kong X."/>
            <person name="Jiao Y."/>
            <person name="Jia J."/>
        </authorList>
    </citation>
    <scope>NUCLEOTIDE SEQUENCE [LARGE SCALE GENOMIC DNA]</scope>
    <source>
        <strain evidence="3">cv. AL8/78</strain>
    </source>
</reference>